<dbReference type="EMBL" id="JAQNDK010000003">
    <property type="protein sequence ID" value="MDC0681279.1"/>
    <property type="molecule type" value="Genomic_DNA"/>
</dbReference>
<keyword evidence="4" id="KW-1185">Reference proteome</keyword>
<proteinExistence type="predicted"/>
<gene>
    <name evidence="3" type="ORF">POL72_26300</name>
</gene>
<feature type="region of interest" description="Disordered" evidence="1">
    <location>
        <begin position="146"/>
        <end position="173"/>
    </location>
</feature>
<protein>
    <submittedName>
        <fullName evidence="3">DUF2169 domain-containing protein</fullName>
    </submittedName>
</protein>
<comment type="caution">
    <text evidence="3">The sequence shown here is derived from an EMBL/GenBank/DDBJ whole genome shotgun (WGS) entry which is preliminary data.</text>
</comment>
<dbReference type="InterPro" id="IPR018683">
    <property type="entry name" value="DUF2169"/>
</dbReference>
<dbReference type="Proteomes" id="UP001217485">
    <property type="component" value="Unassembled WGS sequence"/>
</dbReference>
<accession>A0ABT5C4D6</accession>
<evidence type="ECO:0000313" key="4">
    <source>
        <dbReference type="Proteomes" id="UP001217485"/>
    </source>
</evidence>
<dbReference type="Pfam" id="PF09937">
    <property type="entry name" value="DUF2169"/>
    <property type="match status" value="1"/>
</dbReference>
<feature type="domain" description="DUF2169" evidence="2">
    <location>
        <begin position="25"/>
        <end position="321"/>
    </location>
</feature>
<dbReference type="RefSeq" id="WP_272098321.1">
    <property type="nucleotide sequence ID" value="NZ_JAQNDK010000003.1"/>
</dbReference>
<evidence type="ECO:0000256" key="1">
    <source>
        <dbReference type="SAM" id="MobiDB-lite"/>
    </source>
</evidence>
<sequence>MSQPPLDNKTDFAAHPQLLVDRDGEQLVTIVKASFELQGDGSLELAPPERTRGVRLADLPWEEKKPESVAYPADVCLFKPATDVIFVATAYAPNGKAVPSFDVRVEVGPLKKSLVVFGKRLWVDKGAALTAPSPIEQIDMRYDHAWGGRDDDDPAAPLEEPRNPIGTGVTRAPASLTHQPAPAIEDPSYPIRTAKTGPPPAGIGVVGRHWEPRRAYAGTYDAAWRENRAPLLPEDFDHRFNLCASPGLIADPPLAGGEPVRALNLTPEGALSFELPKVQIEIEFHVKDRAPVAFAPHLDTVLVDLYATGPQKPVAVEMVWRAHVKAPRRMKDARVIVRERGRA</sequence>
<evidence type="ECO:0000259" key="2">
    <source>
        <dbReference type="Pfam" id="PF09937"/>
    </source>
</evidence>
<organism evidence="3 4">
    <name type="scientific">Sorangium atrum</name>
    <dbReference type="NCBI Taxonomy" id="2995308"/>
    <lineage>
        <taxon>Bacteria</taxon>
        <taxon>Pseudomonadati</taxon>
        <taxon>Myxococcota</taxon>
        <taxon>Polyangia</taxon>
        <taxon>Polyangiales</taxon>
        <taxon>Polyangiaceae</taxon>
        <taxon>Sorangium</taxon>
    </lineage>
</organism>
<reference evidence="3 4" key="1">
    <citation type="submission" date="2023-01" db="EMBL/GenBank/DDBJ databases">
        <title>Minimal conservation of predation-associated metabolite biosynthetic gene clusters underscores biosynthetic potential of Myxococcota including descriptions for ten novel species: Archangium lansinium sp. nov., Myxococcus landrumus sp. nov., Nannocystis bai.</title>
        <authorList>
            <person name="Ahearne A."/>
            <person name="Stevens C."/>
            <person name="Dowd S."/>
        </authorList>
    </citation>
    <scope>NUCLEOTIDE SEQUENCE [LARGE SCALE GENOMIC DNA]</scope>
    <source>
        <strain evidence="3 4">WIWO2</strain>
    </source>
</reference>
<name>A0ABT5C4D6_9BACT</name>
<evidence type="ECO:0000313" key="3">
    <source>
        <dbReference type="EMBL" id="MDC0681279.1"/>
    </source>
</evidence>